<dbReference type="PANTHER" id="PTHR24416">
    <property type="entry name" value="TYROSINE-PROTEIN KINASE RECEPTOR"/>
    <property type="match status" value="1"/>
</dbReference>
<feature type="domain" description="Protein kinase" evidence="12">
    <location>
        <begin position="1374"/>
        <end position="1642"/>
    </location>
</feature>
<dbReference type="InterPro" id="IPR011050">
    <property type="entry name" value="Pectin_lyase_fold/virulence"/>
</dbReference>
<dbReference type="PROSITE" id="PS00107">
    <property type="entry name" value="PROTEIN_KINASE_ATP"/>
    <property type="match status" value="1"/>
</dbReference>
<proteinExistence type="predicted"/>
<keyword evidence="11" id="KW-1133">Transmembrane helix</keyword>
<dbReference type="InterPro" id="IPR000719">
    <property type="entry name" value="Prot_kinase_dom"/>
</dbReference>
<dbReference type="Gene3D" id="1.10.510.10">
    <property type="entry name" value="Transferase(Phosphotransferase) domain 1"/>
    <property type="match status" value="1"/>
</dbReference>
<evidence type="ECO:0000256" key="6">
    <source>
        <dbReference type="ARBA" id="ARBA00022840"/>
    </source>
</evidence>
<evidence type="ECO:0000256" key="3">
    <source>
        <dbReference type="ARBA" id="ARBA00022679"/>
    </source>
</evidence>
<dbReference type="OrthoDB" id="25766at2759"/>
<evidence type="ECO:0000256" key="5">
    <source>
        <dbReference type="ARBA" id="ARBA00022777"/>
    </source>
</evidence>
<dbReference type="SMART" id="SM00219">
    <property type="entry name" value="TyrKc"/>
    <property type="match status" value="1"/>
</dbReference>
<dbReference type="GO" id="GO:0007169">
    <property type="term" value="P:cell surface receptor protein tyrosine kinase signaling pathway"/>
    <property type="evidence" value="ECO:0007669"/>
    <property type="project" value="TreeGrafter"/>
</dbReference>
<evidence type="ECO:0000256" key="10">
    <source>
        <dbReference type="PROSITE-ProRule" id="PRU10141"/>
    </source>
</evidence>
<keyword evidence="5 13" id="KW-0418">Kinase</keyword>
<evidence type="ECO:0000256" key="2">
    <source>
        <dbReference type="ARBA" id="ARBA00004308"/>
    </source>
</evidence>
<dbReference type="InterPro" id="IPR011009">
    <property type="entry name" value="Kinase-like_dom_sf"/>
</dbReference>
<dbReference type="FunFam" id="1.10.510.10:FF:001512">
    <property type="entry name" value="Receptor tyrosine-protein kinase erbB-2"/>
    <property type="match status" value="1"/>
</dbReference>
<dbReference type="InterPro" id="IPR020635">
    <property type="entry name" value="Tyr_kinase_cat_dom"/>
</dbReference>
<dbReference type="PRINTS" id="PR00109">
    <property type="entry name" value="TYRKINASE"/>
</dbReference>
<dbReference type="EMBL" id="MDYQ01000439">
    <property type="protein sequence ID" value="PRP74849.1"/>
    <property type="molecule type" value="Genomic_DNA"/>
</dbReference>
<keyword evidence="11" id="KW-0812">Transmembrane</keyword>
<dbReference type="GO" id="GO:0005886">
    <property type="term" value="C:plasma membrane"/>
    <property type="evidence" value="ECO:0007669"/>
    <property type="project" value="TreeGrafter"/>
</dbReference>
<name>A0A2P6MT14_9EUKA</name>
<protein>
    <submittedName>
        <fullName evidence="13">Tyrosine-protein kinase</fullName>
    </submittedName>
</protein>
<dbReference type="GO" id="GO:0004714">
    <property type="term" value="F:transmembrane receptor protein tyrosine kinase activity"/>
    <property type="evidence" value="ECO:0007669"/>
    <property type="project" value="UniProtKB-EC"/>
</dbReference>
<keyword evidence="8" id="KW-0829">Tyrosine-protein kinase</keyword>
<dbReference type="GO" id="GO:0043235">
    <property type="term" value="C:receptor complex"/>
    <property type="evidence" value="ECO:0007669"/>
    <property type="project" value="TreeGrafter"/>
</dbReference>
<dbReference type="SMART" id="SM00710">
    <property type="entry name" value="PbH1"/>
    <property type="match status" value="14"/>
</dbReference>
<dbReference type="GO" id="GO:0005524">
    <property type="term" value="F:ATP binding"/>
    <property type="evidence" value="ECO:0007669"/>
    <property type="project" value="UniProtKB-UniRule"/>
</dbReference>
<evidence type="ECO:0000256" key="4">
    <source>
        <dbReference type="ARBA" id="ARBA00022741"/>
    </source>
</evidence>
<evidence type="ECO:0000256" key="8">
    <source>
        <dbReference type="ARBA" id="ARBA00023137"/>
    </source>
</evidence>
<dbReference type="InterPro" id="IPR050122">
    <property type="entry name" value="RTK"/>
</dbReference>
<accession>A0A2P6MT14</accession>
<dbReference type="CDD" id="cd00192">
    <property type="entry name" value="PTKc"/>
    <property type="match status" value="1"/>
</dbReference>
<reference evidence="13 14" key="1">
    <citation type="journal article" date="2018" name="Genome Biol. Evol.">
        <title>Multiple Roots of Fruiting Body Formation in Amoebozoa.</title>
        <authorList>
            <person name="Hillmann F."/>
            <person name="Forbes G."/>
            <person name="Novohradska S."/>
            <person name="Ferling I."/>
            <person name="Riege K."/>
            <person name="Groth M."/>
            <person name="Westermann M."/>
            <person name="Marz M."/>
            <person name="Spaller T."/>
            <person name="Winckler T."/>
            <person name="Schaap P."/>
            <person name="Glockner G."/>
        </authorList>
    </citation>
    <scope>NUCLEOTIDE SEQUENCE [LARGE SCALE GENOMIC DNA]</scope>
    <source>
        <strain evidence="13 14">Jena</strain>
    </source>
</reference>
<dbReference type="PROSITE" id="PS00109">
    <property type="entry name" value="PROTEIN_KINASE_TYR"/>
    <property type="match status" value="1"/>
</dbReference>
<keyword evidence="6 10" id="KW-0067">ATP-binding</keyword>
<feature type="transmembrane region" description="Helical" evidence="11">
    <location>
        <begin position="1322"/>
        <end position="1345"/>
    </location>
</feature>
<evidence type="ECO:0000256" key="7">
    <source>
        <dbReference type="ARBA" id="ARBA00023136"/>
    </source>
</evidence>
<dbReference type="InterPro" id="IPR017441">
    <property type="entry name" value="Protein_kinase_ATP_BS"/>
</dbReference>
<feature type="binding site" evidence="10">
    <location>
        <position position="1401"/>
    </location>
    <ligand>
        <name>ATP</name>
        <dbReference type="ChEBI" id="CHEBI:30616"/>
    </ligand>
</feature>
<dbReference type="Proteomes" id="UP000241769">
    <property type="component" value="Unassembled WGS sequence"/>
</dbReference>
<evidence type="ECO:0000256" key="1">
    <source>
        <dbReference type="ARBA" id="ARBA00004167"/>
    </source>
</evidence>
<comment type="catalytic activity">
    <reaction evidence="9">
        <text>L-tyrosyl-[protein] + ATP = O-phospho-L-tyrosyl-[protein] + ADP + H(+)</text>
        <dbReference type="Rhea" id="RHEA:10596"/>
        <dbReference type="Rhea" id="RHEA-COMP:10136"/>
        <dbReference type="Rhea" id="RHEA-COMP:20101"/>
        <dbReference type="ChEBI" id="CHEBI:15378"/>
        <dbReference type="ChEBI" id="CHEBI:30616"/>
        <dbReference type="ChEBI" id="CHEBI:46858"/>
        <dbReference type="ChEBI" id="CHEBI:61978"/>
        <dbReference type="ChEBI" id="CHEBI:456216"/>
        <dbReference type="EC" id="2.7.10.1"/>
    </reaction>
</comment>
<dbReference type="PANTHER" id="PTHR24416:SF611">
    <property type="entry name" value="TYROSINE-PROTEIN KINASE TRANSMEMBRANE RECEPTOR ROR"/>
    <property type="match status" value="1"/>
</dbReference>
<dbReference type="InterPro" id="IPR006626">
    <property type="entry name" value="PbH1"/>
</dbReference>
<dbReference type="InterPro" id="IPR001245">
    <property type="entry name" value="Ser-Thr/Tyr_kinase_cat_dom"/>
</dbReference>
<organism evidence="13 14">
    <name type="scientific">Planoprotostelium fungivorum</name>
    <dbReference type="NCBI Taxonomy" id="1890364"/>
    <lineage>
        <taxon>Eukaryota</taxon>
        <taxon>Amoebozoa</taxon>
        <taxon>Evosea</taxon>
        <taxon>Variosea</taxon>
        <taxon>Cavosteliida</taxon>
        <taxon>Cavosteliaceae</taxon>
        <taxon>Planoprotostelium</taxon>
    </lineage>
</organism>
<evidence type="ECO:0000313" key="13">
    <source>
        <dbReference type="EMBL" id="PRP74849.1"/>
    </source>
</evidence>
<keyword evidence="3" id="KW-0808">Transferase</keyword>
<dbReference type="GO" id="GO:0048468">
    <property type="term" value="P:cell development"/>
    <property type="evidence" value="ECO:0007669"/>
    <property type="project" value="UniProtKB-ARBA"/>
</dbReference>
<dbReference type="SUPFAM" id="SSF51126">
    <property type="entry name" value="Pectin lyase-like"/>
    <property type="match status" value="3"/>
</dbReference>
<evidence type="ECO:0000313" key="14">
    <source>
        <dbReference type="Proteomes" id="UP000241769"/>
    </source>
</evidence>
<evidence type="ECO:0000256" key="11">
    <source>
        <dbReference type="SAM" id="Phobius"/>
    </source>
</evidence>
<dbReference type="GO" id="GO:0050793">
    <property type="term" value="P:regulation of developmental process"/>
    <property type="evidence" value="ECO:0007669"/>
    <property type="project" value="UniProtKB-ARBA"/>
</dbReference>
<dbReference type="Pfam" id="PF07714">
    <property type="entry name" value="PK_Tyr_Ser-Thr"/>
    <property type="match status" value="1"/>
</dbReference>
<keyword evidence="14" id="KW-1185">Reference proteome</keyword>
<comment type="caution">
    <text evidence="13">The sequence shown here is derived from an EMBL/GenBank/DDBJ whole genome shotgun (WGS) entry which is preliminary data.</text>
</comment>
<dbReference type="SUPFAM" id="SSF56112">
    <property type="entry name" value="Protein kinase-like (PK-like)"/>
    <property type="match status" value="1"/>
</dbReference>
<gene>
    <name evidence="13" type="ORF">PROFUN_09549</name>
</gene>
<dbReference type="PROSITE" id="PS50011">
    <property type="entry name" value="PROTEIN_KINASE_DOM"/>
    <property type="match status" value="1"/>
</dbReference>
<keyword evidence="7 11" id="KW-0472">Membrane</keyword>
<dbReference type="InParanoid" id="A0A2P6MT14"/>
<keyword evidence="4 10" id="KW-0547">Nucleotide-binding</keyword>
<evidence type="ECO:0000259" key="12">
    <source>
        <dbReference type="PROSITE" id="PS50011"/>
    </source>
</evidence>
<comment type="subcellular location">
    <subcellularLocation>
        <location evidence="2">Endomembrane system</location>
    </subcellularLocation>
    <subcellularLocation>
        <location evidence="1">Membrane</location>
        <topology evidence="1">Single-pass membrane protein</topology>
    </subcellularLocation>
</comment>
<dbReference type="STRING" id="1890364.A0A2P6MT14"/>
<sequence length="1673" mass="181309">MEEVNTTITELSRFNEHVNDEVTSISSARSTIWVDLKLLKKRADKTVMFTLLRFYTLFVLLPLTTRAQTLSGSCIFSDDTGYIDLGWTRGLGELNGNFLVNSGSSIKVYWSPCGALVYPQAITDDCALHGGSTMCLVQNGLTFSSNASAATLTRENGLVHYKLDLQWKPASGADAVTIRADVVVSCDVKAEPSLRVENVTSGQVTLRLTTKCQSVAQQIYDASLPQLINVSAYGIKEYQGNVSISAANTTCSDYTYDGAYRVTAMCFVTNTNGVVGVQVVSAQTNVTIASFDMYMMSNGQMDISGVSNITRALKYITAKSTSSLDIQLPPSNIVCQNTSSIYYHNDLTLRGPLNSITNMTDCAFVTEGGGSVAIYNLNWRGISLTSPFFTANELSSVSFIGCRFDQSIPFGIVVPLFVTSRNVENVSMINTVITRAGRPQIDGNITRLLIASSSFSSISNRASDVTCMFPNNVVSSVSITGSKFDHTGCNRRGFYFNNATVDITSSAFSNSKYDVWIIVECGSSGSNTALSVVNIGFCQITMVNNTFSNSKSTPIVFTDGSADLSDNIFVSNTADPSVATFSNMKVSIRRDSYSRNFALGSVQSSTIYAIYSNVTMHNVSSYSNQVDTGSLISIYNDVRNSVYIRGMNCTGNFGNYGGCIAMNGGLLMIRVRFMGGAIYTWAVAGFISSIVLQNVTFRTNFSPFAGGGMYLNHGGGSVEMSNVTFYNNTGTFSGGAMLVNLQNSTSRYGPPPNVSMTDVQFFNNTATSGATIANTGVIQEMTLTRCEMSGNKGVEGLAIFSSWRVRNMTLNGVIISGHTDGSAVKVTGETKIMNVYRSTFVNNTALGYGGSIYQKGIISNVTIVDTLFSESSASYGGAVYFVSASGNNITMQGNQFKENDALISGGAMFLSGFSNVDLEQNKCSNNSALSFGGCVTITRTNTTSVVMRDNVFEANSSPKGSAVYSDGDSTITQMTSADNEMSYNDAASGGTIELMGSVSLIIDSDGVTHNSGMYGAYYLTPAAIFGLSAISITATNNTATSTGSVFTLSGTSAQMNEISDSQMSGNEGGLGGVIYVGTESSQYGSSLYNVSMSNNTAQMGGAVFISSSGGQGNSSFFSCSFVHNTADKGGAVYASVKEGLIVMDSTLTNNAASDKGGALFISSVTGGSTIIRSVFQRNTATTEGGALIFDQTTSKVRDATYPRNVVNNSTFEFNRASRGGGMSVYQDTDVTYTRISQNAAMRGDGIQLNNGTLRLNSSELYDDVVYLSSSSMLISSPSNNVSVQCDPGSSSQMDSDGTVSCQEIRIVTSTEVISDTRLSRGAIVGIIVGSVFFLSVIIVTILLAMRRQEKSRKKRMMEEEMQRLNVSDLMLDDVVVGEVIGHGNFGEVYRGSWNETIVALKGIKAVNSIEDAEIRKEIILLKKLNHPNVVNLLGVTTHGSRFLMVLEYLEGGSLDRYLQKNQRDLNDNNLISFCFDIVKGMLYLQSKGIIHRDLAARNILVDGQKHAKVRDREEKERLKEEQISDFGMSKEDNHYEAKRDVLPFRWTAPEAIRYKVSTLQSDVWSFGVLAWEIFSLGRTPYWELSNKEVLRYVVEDRRTLQQPFRCPDELFSILSRCWEYEAPNRPSFRDMNTEMKKLYPALQHDHPSSSNHLSHDSAGDLLTEESFLMGDRI</sequence>
<dbReference type="InterPro" id="IPR008266">
    <property type="entry name" value="Tyr_kinase_AS"/>
</dbReference>
<dbReference type="GO" id="GO:0012505">
    <property type="term" value="C:endomembrane system"/>
    <property type="evidence" value="ECO:0007669"/>
    <property type="project" value="UniProtKB-SubCell"/>
</dbReference>
<evidence type="ECO:0000256" key="9">
    <source>
        <dbReference type="ARBA" id="ARBA00051243"/>
    </source>
</evidence>